<comment type="subcellular location">
    <subcellularLocation>
        <location evidence="1">Nucleus</location>
    </subcellularLocation>
</comment>
<dbReference type="GO" id="GO:0000228">
    <property type="term" value="C:nuclear chromosome"/>
    <property type="evidence" value="ECO:0007669"/>
    <property type="project" value="EnsemblFungi"/>
</dbReference>
<evidence type="ECO:0000313" key="7">
    <source>
        <dbReference type="Proteomes" id="UP000006310"/>
    </source>
</evidence>
<dbReference type="HOGENOM" id="CLU_383646_0_0_1"/>
<reference evidence="7" key="2">
    <citation type="submission" date="2012-08" db="EMBL/GenBank/DDBJ databases">
        <title>Genome sequence of Kazachstania naganishii.</title>
        <authorList>
            <person name="Gordon J.L."/>
            <person name="Armisen D."/>
            <person name="Proux-Wera E."/>
            <person name="OhEigeartaigh S.S."/>
            <person name="Byrne K.P."/>
            <person name="Wolfe K.H."/>
        </authorList>
    </citation>
    <scope>NUCLEOTIDE SEQUENCE [LARGE SCALE GENOMIC DNA]</scope>
    <source>
        <strain evidence="7">ATCC MYA-139 / BCRC 22969 / CBS 8797 / CCRC 22969 / KCTC 17520 / NBRC 10181 / NCYC 3082</strain>
    </source>
</reference>
<dbReference type="GO" id="GO:0007004">
    <property type="term" value="P:telomere maintenance via telomerase"/>
    <property type="evidence" value="ECO:0007669"/>
    <property type="project" value="EnsemblFungi"/>
</dbReference>
<feature type="compositionally biased region" description="Polar residues" evidence="5">
    <location>
        <begin position="137"/>
        <end position="157"/>
    </location>
</feature>
<evidence type="ECO:0000313" key="6">
    <source>
        <dbReference type="EMBL" id="CCK70707.1"/>
    </source>
</evidence>
<evidence type="ECO:0000256" key="2">
    <source>
        <dbReference type="ARBA" id="ARBA00022763"/>
    </source>
</evidence>
<dbReference type="RefSeq" id="XP_022464953.1">
    <property type="nucleotide sequence ID" value="XM_022608459.1"/>
</dbReference>
<evidence type="ECO:0000256" key="4">
    <source>
        <dbReference type="SAM" id="Coils"/>
    </source>
</evidence>
<organism evidence="6 7">
    <name type="scientific">Huiozyma naganishii (strain ATCC MYA-139 / BCRC 22969 / CBS 8797 / KCTC 17520 / NBRC 10181 / NCYC 3082 / Yp74L-3)</name>
    <name type="common">Yeast</name>
    <name type="synonym">Kazachstania naganishii</name>
    <dbReference type="NCBI Taxonomy" id="1071383"/>
    <lineage>
        <taxon>Eukaryota</taxon>
        <taxon>Fungi</taxon>
        <taxon>Dikarya</taxon>
        <taxon>Ascomycota</taxon>
        <taxon>Saccharomycotina</taxon>
        <taxon>Saccharomycetes</taxon>
        <taxon>Saccharomycetales</taxon>
        <taxon>Saccharomycetaceae</taxon>
        <taxon>Huiozyma</taxon>
    </lineage>
</organism>
<reference evidence="6 7" key="1">
    <citation type="journal article" date="2011" name="Proc. Natl. Acad. Sci. U.S.A.">
        <title>Evolutionary erosion of yeast sex chromosomes by mating-type switching accidents.</title>
        <authorList>
            <person name="Gordon J.L."/>
            <person name="Armisen D."/>
            <person name="Proux-Wera E."/>
            <person name="Oheigeartaigh S.S."/>
            <person name="Byrne K.P."/>
            <person name="Wolfe K.H."/>
        </authorList>
    </citation>
    <scope>NUCLEOTIDE SEQUENCE [LARGE SCALE GENOMIC DNA]</scope>
    <source>
        <strain evidence="7">ATCC MYA-139 / BCRC 22969 / CBS 8797 / CCRC 22969 / KCTC 17520 / NBRC 10181 / NCYC 3082</strain>
    </source>
</reference>
<dbReference type="GO" id="GO:0000077">
    <property type="term" value="P:DNA damage checkpoint signaling"/>
    <property type="evidence" value="ECO:0007669"/>
    <property type="project" value="EnsemblFungi"/>
</dbReference>
<feature type="region of interest" description="Disordered" evidence="5">
    <location>
        <begin position="1"/>
        <end position="26"/>
    </location>
</feature>
<gene>
    <name evidence="6" type="primary">KNAG0F00350</name>
    <name evidence="6" type="ordered locus">KNAG_0F00350</name>
</gene>
<feature type="region of interest" description="Disordered" evidence="5">
    <location>
        <begin position="136"/>
        <end position="157"/>
    </location>
</feature>
<sequence length="746" mass="86002">MSGLSSDDEDDELILQLSALPPKTTLQDAPKKYATQVQNNTDQAVQQSKPNPTDNDRVLELEMKLTKARGETSMLRDKISLLNKEREKDKLNHADTDSQAKQEHERELKYMKQVIQNLKDEKKFLLMEMKTKKAVPTSASLQTNPQAQHQTPDTSTLTPLVKKRKLEDTPQYLKSNVVSLNSHRILPRESDLLFNSIMSFKLFGVDVTLLEILDVLTVKHIDTVEANDFILHSNESIGKQLRRFMMVAKSKLNLDKFIDTFLENLVFLITKISYNSQESKLAVPFLIALMHQIIIFRPSAVKQLCLQNLLLFVCDFILENRRVLRQPLRNVNDPELKLKILEPQVFQYEFIDKLMICYSFDLLESGLRIAQLLTNDGLWAILIDSKISNSLTAIYNLSLSVSVRPFLNAVFNIVAIFNILSNMLVTVQQDSTLIPPSKDTNGSLIVHGSWWKLPLDKLYNLLEKDVKNYYLMSHLDNMDSRSFEKNHFVDINGLIRNIGNNSLAAFVEELIHTDKLQNFPRVISKENLPIQKAHLDFEFEGWLLSLQKDILLTFNNMLLVFPEDSVIINGNMFAHLARLLAQEQQEILSTYLGQDNPNIISRVELIESTLTLIYKLWMNHHQTIGQEYIKEVENELITALRRVVASQMDEKLPRTNDDMADHRNIVDKLNELTVRDQARYYEDAFEDMPEYITKELSDHLDGRCYRIMQARYQKVYQEMAKTILESHKTGLLTVEQADALYAAMGL</sequence>
<feature type="compositionally biased region" description="Acidic residues" evidence="5">
    <location>
        <begin position="1"/>
        <end position="13"/>
    </location>
</feature>
<proteinExistence type="predicted"/>
<dbReference type="OrthoDB" id="4078000at2759"/>
<dbReference type="STRING" id="1071383.J7RZP3"/>
<dbReference type="GO" id="GO:0003684">
    <property type="term" value="F:damaged DNA binding"/>
    <property type="evidence" value="ECO:0007669"/>
    <property type="project" value="EnsemblFungi"/>
</dbReference>
<dbReference type="Proteomes" id="UP000006310">
    <property type="component" value="Chromosome 6"/>
</dbReference>
<keyword evidence="2" id="KW-0227">DNA damage</keyword>
<accession>J7RZP3</accession>
<dbReference type="Pfam" id="PF09798">
    <property type="entry name" value="LCD1"/>
    <property type="match status" value="1"/>
</dbReference>
<dbReference type="GO" id="GO:0070310">
    <property type="term" value="C:ATR-ATRIP complex"/>
    <property type="evidence" value="ECO:0007669"/>
    <property type="project" value="EnsemblFungi"/>
</dbReference>
<dbReference type="eggNOG" id="ENOG502QQI0">
    <property type="taxonomic scope" value="Eukaryota"/>
</dbReference>
<dbReference type="GeneID" id="34526422"/>
<feature type="coiled-coil region" evidence="4">
    <location>
        <begin position="101"/>
        <end position="135"/>
    </location>
</feature>
<evidence type="ECO:0008006" key="8">
    <source>
        <dbReference type="Google" id="ProtNLM"/>
    </source>
</evidence>
<keyword evidence="3" id="KW-0539">Nucleus</keyword>
<dbReference type="KEGG" id="kng:KNAG_0F00350"/>
<dbReference type="OMA" id="IFQYELI"/>
<evidence type="ECO:0000256" key="3">
    <source>
        <dbReference type="ARBA" id="ARBA00023242"/>
    </source>
</evidence>
<dbReference type="InterPro" id="IPR018622">
    <property type="entry name" value="DNA_damage_chkpnt_Lcd1"/>
</dbReference>
<evidence type="ECO:0000256" key="5">
    <source>
        <dbReference type="SAM" id="MobiDB-lite"/>
    </source>
</evidence>
<dbReference type="EMBL" id="HE978319">
    <property type="protein sequence ID" value="CCK70707.1"/>
    <property type="molecule type" value="Genomic_DNA"/>
</dbReference>
<name>J7RZP3_HUIN7</name>
<dbReference type="AlphaFoldDB" id="J7RZP3"/>
<keyword evidence="7" id="KW-1185">Reference proteome</keyword>
<dbReference type="GO" id="GO:0045184">
    <property type="term" value="P:establishment of protein localization"/>
    <property type="evidence" value="ECO:0007669"/>
    <property type="project" value="EnsemblFungi"/>
</dbReference>
<protein>
    <recommendedName>
        <fullName evidence="8">DNA damage checkpoint protein LCD1</fullName>
    </recommendedName>
</protein>
<keyword evidence="4" id="KW-0175">Coiled coil</keyword>
<evidence type="ECO:0000256" key="1">
    <source>
        <dbReference type="ARBA" id="ARBA00004123"/>
    </source>
</evidence>